<dbReference type="PANTHER" id="PTHR24421:SF10">
    <property type="entry name" value="NITRATE_NITRITE SENSOR PROTEIN NARQ"/>
    <property type="match status" value="1"/>
</dbReference>
<keyword evidence="6" id="KW-0472">Membrane</keyword>
<sequence length="252" mass="29111">MEKWQEPETLILWLSISLFLIVSFALVIILFTRLYFKKILKSKALLIKTKLEHQKKLTHISVEILERERSRIALELHDALINKLNVMLLISSSHDPEKHFENSIAECISLTRELSHNLKPPFIEELSLYELLKSLFLPLKSSYQVRYTLLRDNTNSTLLSEQKLHLLRVVQEIINNIIKHAQATEICFYLRISNTTTVLKISDNGVGFDSLKIRGLGLQNIELRLQILNGVYKFKSNRKGTTFIACAPATQE</sequence>
<keyword evidence="4" id="KW-0418">Kinase</keyword>
<gene>
    <name evidence="8" type="ORF">FHK87_24410</name>
</gene>
<comment type="catalytic activity">
    <reaction evidence="1">
        <text>ATP + protein L-histidine = ADP + protein N-phospho-L-histidine.</text>
        <dbReference type="EC" id="2.7.13.3"/>
    </reaction>
</comment>
<dbReference type="SMART" id="SM00387">
    <property type="entry name" value="HATPase_c"/>
    <property type="match status" value="1"/>
</dbReference>
<dbReference type="Pfam" id="PF02518">
    <property type="entry name" value="HATPase_c"/>
    <property type="match status" value="1"/>
</dbReference>
<keyword evidence="5" id="KW-0902">Two-component regulatory system</keyword>
<dbReference type="InterPro" id="IPR036890">
    <property type="entry name" value="HATPase_C_sf"/>
</dbReference>
<keyword evidence="3" id="KW-0808">Transferase</keyword>
<dbReference type="Gene3D" id="3.30.565.10">
    <property type="entry name" value="Histidine kinase-like ATPase, C-terminal domain"/>
    <property type="match status" value="1"/>
</dbReference>
<dbReference type="OrthoDB" id="9778366at2"/>
<keyword evidence="9" id="KW-1185">Reference proteome</keyword>
<evidence type="ECO:0000256" key="4">
    <source>
        <dbReference type="ARBA" id="ARBA00022777"/>
    </source>
</evidence>
<evidence type="ECO:0000256" key="2">
    <source>
        <dbReference type="ARBA" id="ARBA00012438"/>
    </source>
</evidence>
<dbReference type="SUPFAM" id="SSF55874">
    <property type="entry name" value="ATPase domain of HSP90 chaperone/DNA topoisomerase II/histidine kinase"/>
    <property type="match status" value="1"/>
</dbReference>
<dbReference type="InterPro" id="IPR050482">
    <property type="entry name" value="Sensor_HK_TwoCompSys"/>
</dbReference>
<dbReference type="PANTHER" id="PTHR24421">
    <property type="entry name" value="NITRATE/NITRITE SENSOR PROTEIN NARX-RELATED"/>
    <property type="match status" value="1"/>
</dbReference>
<evidence type="ECO:0000259" key="7">
    <source>
        <dbReference type="SMART" id="SM00387"/>
    </source>
</evidence>
<name>A0A504J2C0_9FLAO</name>
<evidence type="ECO:0000313" key="8">
    <source>
        <dbReference type="EMBL" id="TPN81743.1"/>
    </source>
</evidence>
<organism evidence="8 9">
    <name type="scientific">Aquimarina algicola</name>
    <dbReference type="NCBI Taxonomy" id="2589995"/>
    <lineage>
        <taxon>Bacteria</taxon>
        <taxon>Pseudomonadati</taxon>
        <taxon>Bacteroidota</taxon>
        <taxon>Flavobacteriia</taxon>
        <taxon>Flavobacteriales</taxon>
        <taxon>Flavobacteriaceae</taxon>
        <taxon>Aquimarina</taxon>
    </lineage>
</organism>
<accession>A0A504J2C0</accession>
<dbReference type="Proteomes" id="UP000315540">
    <property type="component" value="Unassembled WGS sequence"/>
</dbReference>
<dbReference type="InterPro" id="IPR003594">
    <property type="entry name" value="HATPase_dom"/>
</dbReference>
<comment type="caution">
    <text evidence="8">The sequence shown here is derived from an EMBL/GenBank/DDBJ whole genome shotgun (WGS) entry which is preliminary data.</text>
</comment>
<reference evidence="8 9" key="1">
    <citation type="submission" date="2019-06" db="EMBL/GenBank/DDBJ databases">
        <authorList>
            <person name="Meng X."/>
        </authorList>
    </citation>
    <scope>NUCLEOTIDE SEQUENCE [LARGE SCALE GENOMIC DNA]</scope>
    <source>
        <strain evidence="8 9">M625</strain>
    </source>
</reference>
<dbReference type="RefSeq" id="WP_140597505.1">
    <property type="nucleotide sequence ID" value="NZ_VFWZ01000010.1"/>
</dbReference>
<protein>
    <recommendedName>
        <fullName evidence="2">histidine kinase</fullName>
        <ecNumber evidence="2">2.7.13.3</ecNumber>
    </recommendedName>
</protein>
<evidence type="ECO:0000256" key="6">
    <source>
        <dbReference type="SAM" id="Phobius"/>
    </source>
</evidence>
<feature type="domain" description="Histidine kinase/HSP90-like ATPase" evidence="7">
    <location>
        <begin position="161"/>
        <end position="251"/>
    </location>
</feature>
<evidence type="ECO:0000256" key="5">
    <source>
        <dbReference type="ARBA" id="ARBA00023012"/>
    </source>
</evidence>
<dbReference type="CDD" id="cd16917">
    <property type="entry name" value="HATPase_UhpB-NarQ-NarX-like"/>
    <property type="match status" value="1"/>
</dbReference>
<evidence type="ECO:0000256" key="3">
    <source>
        <dbReference type="ARBA" id="ARBA00022679"/>
    </source>
</evidence>
<dbReference type="GO" id="GO:0004673">
    <property type="term" value="F:protein histidine kinase activity"/>
    <property type="evidence" value="ECO:0007669"/>
    <property type="project" value="UniProtKB-EC"/>
</dbReference>
<feature type="transmembrane region" description="Helical" evidence="6">
    <location>
        <begin position="12"/>
        <end position="36"/>
    </location>
</feature>
<keyword evidence="6" id="KW-1133">Transmembrane helix</keyword>
<dbReference type="EC" id="2.7.13.3" evidence="2"/>
<dbReference type="EMBL" id="VFWZ01000010">
    <property type="protein sequence ID" value="TPN81743.1"/>
    <property type="molecule type" value="Genomic_DNA"/>
</dbReference>
<evidence type="ECO:0000256" key="1">
    <source>
        <dbReference type="ARBA" id="ARBA00000085"/>
    </source>
</evidence>
<proteinExistence type="predicted"/>
<keyword evidence="6" id="KW-0812">Transmembrane</keyword>
<evidence type="ECO:0000313" key="9">
    <source>
        <dbReference type="Proteomes" id="UP000315540"/>
    </source>
</evidence>
<dbReference type="GO" id="GO:0000160">
    <property type="term" value="P:phosphorelay signal transduction system"/>
    <property type="evidence" value="ECO:0007669"/>
    <property type="project" value="UniProtKB-KW"/>
</dbReference>
<dbReference type="AlphaFoldDB" id="A0A504J2C0"/>